<gene>
    <name evidence="1" type="ORF">BCON_0033g00400</name>
</gene>
<dbReference type="AlphaFoldDB" id="A0A4Z1IGY8"/>
<proteinExistence type="predicted"/>
<keyword evidence="2" id="KW-1185">Reference proteome</keyword>
<dbReference type="EMBL" id="PQXN01000033">
    <property type="protein sequence ID" value="TGO60728.1"/>
    <property type="molecule type" value="Genomic_DNA"/>
</dbReference>
<comment type="caution">
    <text evidence="1">The sequence shown here is derived from an EMBL/GenBank/DDBJ whole genome shotgun (WGS) entry which is preliminary data.</text>
</comment>
<protein>
    <submittedName>
        <fullName evidence="1">Uncharacterized protein</fullName>
    </submittedName>
</protein>
<reference evidence="1 2" key="1">
    <citation type="submission" date="2017-12" db="EMBL/GenBank/DDBJ databases">
        <title>Comparative genomics of Botrytis spp.</title>
        <authorList>
            <person name="Valero-Jimenez C.A."/>
            <person name="Tapia P."/>
            <person name="Veloso J."/>
            <person name="Silva-Moreno E."/>
            <person name="Staats M."/>
            <person name="Valdes J.H."/>
            <person name="Van Kan J.A.L."/>
        </authorList>
    </citation>
    <scope>NUCLEOTIDE SEQUENCE [LARGE SCALE GENOMIC DNA]</scope>
    <source>
        <strain evidence="1 2">MUCL11595</strain>
    </source>
</reference>
<evidence type="ECO:0000313" key="1">
    <source>
        <dbReference type="EMBL" id="TGO60728.1"/>
    </source>
</evidence>
<dbReference type="Proteomes" id="UP000297527">
    <property type="component" value="Unassembled WGS sequence"/>
</dbReference>
<sequence length="75" mass="8449">MTLVVDMAKTVTGPLIASMDGMALLVCIVKKIHNWQEWLLDADVYSRHLHLEEKYVEGYADYTPTNTPPKDAKAT</sequence>
<dbReference type="OrthoDB" id="10516001at2759"/>
<accession>A0A4Z1IGY8</accession>
<name>A0A4Z1IGY8_9HELO</name>
<evidence type="ECO:0000313" key="2">
    <source>
        <dbReference type="Proteomes" id="UP000297527"/>
    </source>
</evidence>
<organism evidence="1 2">
    <name type="scientific">Botryotinia convoluta</name>
    <dbReference type="NCBI Taxonomy" id="54673"/>
    <lineage>
        <taxon>Eukaryota</taxon>
        <taxon>Fungi</taxon>
        <taxon>Dikarya</taxon>
        <taxon>Ascomycota</taxon>
        <taxon>Pezizomycotina</taxon>
        <taxon>Leotiomycetes</taxon>
        <taxon>Helotiales</taxon>
        <taxon>Sclerotiniaceae</taxon>
        <taxon>Botryotinia</taxon>
    </lineage>
</organism>